<feature type="coiled-coil region" evidence="1">
    <location>
        <begin position="50"/>
        <end position="84"/>
    </location>
</feature>
<keyword evidence="2" id="KW-1185">Reference proteome</keyword>
<dbReference type="GeneID" id="116224086"/>
<dbReference type="KEGG" id="char:116224086"/>
<gene>
    <name evidence="3" type="primary">LOC116224086</name>
</gene>
<dbReference type="Proteomes" id="UP000515152">
    <property type="component" value="Chromosome 2"/>
</dbReference>
<name>A0A6P8GHM0_CLUHA</name>
<dbReference type="RefSeq" id="XP_031438654.1">
    <property type="nucleotide sequence ID" value="XM_031582794.1"/>
</dbReference>
<evidence type="ECO:0000256" key="1">
    <source>
        <dbReference type="SAM" id="Coils"/>
    </source>
</evidence>
<protein>
    <submittedName>
        <fullName evidence="3">Uncharacterized protein LOC116224086</fullName>
    </submittedName>
</protein>
<dbReference type="Gene3D" id="3.90.930.1">
    <property type="match status" value="1"/>
</dbReference>
<sequence length="392" mass="46044">MNCQRCVQSDELWGKYMEFHLCLQTHVGSKSCDFVEERMDLEVSHACDPLKQSMDKEEEQRKEIADLKKQLDDLKTEKSFVNSSSEHSEIINDPCRRSELTIMYQHIDTQVWARTKDGINKSENSEQMKQWAKNLIKATFEEGKKEISSRREEMDSGMPSPIKEKVSPYIQSSMKNRQMVFFLQFENIKKNSDFISTFVKEKYQGHHEVVHEQKNLSQQEVYEQNNPSLPEVVHEQKNLSQQEVYEQNKPSLPEVVHEQKNLSQQEVYEQNKPSLPEVVHEQKNLSQQEVYEQKNPSLPEVVHEQKNLSQQEVYEQNKPSLPEVVHEQKNLSQQEVYEQKNPCLPEVVHELYVHCYFLSRLMALHNPPIEVCWDRPGVDAFPALKLMCPINV</sequence>
<evidence type="ECO:0000313" key="2">
    <source>
        <dbReference type="Proteomes" id="UP000515152"/>
    </source>
</evidence>
<accession>A0A6P8GHM0</accession>
<keyword evidence="1" id="KW-0175">Coiled coil</keyword>
<organism evidence="2 3">
    <name type="scientific">Clupea harengus</name>
    <name type="common">Atlantic herring</name>
    <dbReference type="NCBI Taxonomy" id="7950"/>
    <lineage>
        <taxon>Eukaryota</taxon>
        <taxon>Metazoa</taxon>
        <taxon>Chordata</taxon>
        <taxon>Craniata</taxon>
        <taxon>Vertebrata</taxon>
        <taxon>Euteleostomi</taxon>
        <taxon>Actinopterygii</taxon>
        <taxon>Neopterygii</taxon>
        <taxon>Teleostei</taxon>
        <taxon>Clupei</taxon>
        <taxon>Clupeiformes</taxon>
        <taxon>Clupeoidei</taxon>
        <taxon>Clupeidae</taxon>
        <taxon>Clupea</taxon>
    </lineage>
</organism>
<reference evidence="3" key="1">
    <citation type="submission" date="2025-08" db="UniProtKB">
        <authorList>
            <consortium name="RefSeq"/>
        </authorList>
    </citation>
    <scope>IDENTIFICATION</scope>
</reference>
<evidence type="ECO:0000313" key="3">
    <source>
        <dbReference type="RefSeq" id="XP_031438654.1"/>
    </source>
</evidence>
<proteinExistence type="predicted"/>
<dbReference type="AlphaFoldDB" id="A0A6P8GHM0"/>